<proteinExistence type="predicted"/>
<protein>
    <submittedName>
        <fullName evidence="1">Uncharacterized protein</fullName>
    </submittedName>
</protein>
<dbReference type="Proteomes" id="UP000249016">
    <property type="component" value="Unassembled WGS sequence"/>
</dbReference>
<gene>
    <name evidence="1" type="ORF">HMF3257_28540</name>
</gene>
<comment type="caution">
    <text evidence="1">The sequence shown here is derived from an EMBL/GenBank/DDBJ whole genome shotgun (WGS) entry which is preliminary data.</text>
</comment>
<accession>A0A327NP74</accession>
<evidence type="ECO:0000313" key="2">
    <source>
        <dbReference type="Proteomes" id="UP000249016"/>
    </source>
</evidence>
<dbReference type="RefSeq" id="WP_111347408.1">
    <property type="nucleotide sequence ID" value="NZ_QLII01000001.1"/>
</dbReference>
<sequence length="90" mass="10350">MSMLIYFTLLLILIVYQSIKDRKAYKLDQLAKVMMKARQEQEQALRQELNPQKVFQKGAGHYAISHRESLSPTLNQGVKRAKKANSISQS</sequence>
<name>A0A327NP74_9BACT</name>
<organism evidence="1 2">
    <name type="scientific">Spirosoma telluris</name>
    <dbReference type="NCBI Taxonomy" id="2183553"/>
    <lineage>
        <taxon>Bacteria</taxon>
        <taxon>Pseudomonadati</taxon>
        <taxon>Bacteroidota</taxon>
        <taxon>Cytophagia</taxon>
        <taxon>Cytophagales</taxon>
        <taxon>Cytophagaceae</taxon>
        <taxon>Spirosoma</taxon>
    </lineage>
</organism>
<evidence type="ECO:0000313" key="1">
    <source>
        <dbReference type="EMBL" id="RAI77150.1"/>
    </source>
</evidence>
<keyword evidence="2" id="KW-1185">Reference proteome</keyword>
<dbReference type="EMBL" id="QLII01000001">
    <property type="protein sequence ID" value="RAI77150.1"/>
    <property type="molecule type" value="Genomic_DNA"/>
</dbReference>
<dbReference type="AlphaFoldDB" id="A0A327NP74"/>
<reference evidence="1 2" key="1">
    <citation type="submission" date="2018-06" db="EMBL/GenBank/DDBJ databases">
        <title>Spirosoma sp. HMF3257 Genome sequencing and assembly.</title>
        <authorList>
            <person name="Kang H."/>
            <person name="Cha I."/>
            <person name="Kim H."/>
            <person name="Kang J."/>
            <person name="Joh K."/>
        </authorList>
    </citation>
    <scope>NUCLEOTIDE SEQUENCE [LARGE SCALE GENOMIC DNA]</scope>
    <source>
        <strain evidence="1 2">HMF3257</strain>
    </source>
</reference>